<proteinExistence type="predicted"/>
<dbReference type="EMBL" id="CAJNOM010000834">
    <property type="protein sequence ID" value="CAF1569552.1"/>
    <property type="molecule type" value="Genomic_DNA"/>
</dbReference>
<accession>A0A815YER8</accession>
<evidence type="ECO:0000313" key="4">
    <source>
        <dbReference type="Proteomes" id="UP000663832"/>
    </source>
</evidence>
<protein>
    <submittedName>
        <fullName evidence="3">Uncharacterized protein</fullName>
    </submittedName>
</protein>
<evidence type="ECO:0000313" key="2">
    <source>
        <dbReference type="EMBL" id="CAF0730797.1"/>
    </source>
</evidence>
<keyword evidence="1" id="KW-0812">Transmembrane</keyword>
<name>A0A815YER8_9BILA</name>
<evidence type="ECO:0000313" key="3">
    <source>
        <dbReference type="EMBL" id="CAF1569552.1"/>
    </source>
</evidence>
<dbReference type="Proteomes" id="UP000663877">
    <property type="component" value="Unassembled WGS sequence"/>
</dbReference>
<keyword evidence="1" id="KW-1133">Transmembrane helix</keyword>
<sequence>MNLSRRLRPLVFYIRQRHIWVSILTIIGILIFHKEIIYQIYIRTFYIYPYKNSITIWSTDYHVSPIRDVKNILTPLDVKFLDKSLSYSCSQTRTCYSPLRILTRKNAMNPSRDIAWDFYEFYKNQIEMNLIDAFICFHPVGMCELYMPFNRSIIIIASTRYELWRFQPKQWNKLNENLKKISQDPKNVIAANNLYDAEYIRYFTGINVTVLPSLCNYTNVDYQPIRKEFLLSLTHEQNFNKIFKEFLNKSLQSYEKLNIKIVPIRQIYHNYKYSDLAKHPAIVYVPYQVSVMSLFEQYRMNIPLVFPSLDLLTRWHEEYGTVNEKTWDQTLYGTLPHGSHIKGVLSDVPDPNDDRNRTSIRYWLNFSDFYQWPHITYYESTDDLVQKLSTTNFDVIIMYECELVNQQLTDYHLYASSIVNFLQKYLTQFHKALITYSIVLKHLHTKSTNLLIKTNFNHQLTKHLHDGFLSFIQTFDDEYHQLVQRAKFLKTIHLTIEKLQQQLKSSKLLKQKHKYTYRIIHLNRNKKRQYLHQLFQQTRKHDTFALNWKDNLDNITSQTTNLLWRLSSYSPYKFDVQLMKKSTESLSNKQDNQLTSINELGSGDQLHSQLIKENIPLAVKQEQQLLSTSNNALVILKQSKQNSNENQSIYSTDIDEAMIEKNRLDNDFVDDEDLQWLSIVTQNKIQWQKTNTLSLLTDQSSNDSESIIKRNKNKIEPKDSVHLSDISYTTDYYSQNESD</sequence>
<comment type="caution">
    <text evidence="3">The sequence shown here is derived from an EMBL/GenBank/DDBJ whole genome shotgun (WGS) entry which is preliminary data.</text>
</comment>
<evidence type="ECO:0000256" key="1">
    <source>
        <dbReference type="SAM" id="Phobius"/>
    </source>
</evidence>
<dbReference type="AlphaFoldDB" id="A0A815YER8"/>
<feature type="transmembrane region" description="Helical" evidence="1">
    <location>
        <begin position="20"/>
        <end position="41"/>
    </location>
</feature>
<dbReference type="Proteomes" id="UP000663832">
    <property type="component" value="Unassembled WGS sequence"/>
</dbReference>
<dbReference type="EMBL" id="CAJNOI010000003">
    <property type="protein sequence ID" value="CAF0730797.1"/>
    <property type="molecule type" value="Genomic_DNA"/>
</dbReference>
<dbReference type="OrthoDB" id="419709at2759"/>
<gene>
    <name evidence="2" type="ORF">BJG266_LOCUS1147</name>
    <name evidence="3" type="ORF">QVE165_LOCUS48688</name>
</gene>
<reference evidence="3" key="1">
    <citation type="submission" date="2021-02" db="EMBL/GenBank/DDBJ databases">
        <authorList>
            <person name="Nowell W R."/>
        </authorList>
    </citation>
    <scope>NUCLEOTIDE SEQUENCE</scope>
</reference>
<organism evidence="3 4">
    <name type="scientific">Adineta steineri</name>
    <dbReference type="NCBI Taxonomy" id="433720"/>
    <lineage>
        <taxon>Eukaryota</taxon>
        <taxon>Metazoa</taxon>
        <taxon>Spiralia</taxon>
        <taxon>Gnathifera</taxon>
        <taxon>Rotifera</taxon>
        <taxon>Eurotatoria</taxon>
        <taxon>Bdelloidea</taxon>
        <taxon>Adinetida</taxon>
        <taxon>Adinetidae</taxon>
        <taxon>Adineta</taxon>
    </lineage>
</organism>
<keyword evidence="1" id="KW-0472">Membrane</keyword>
<keyword evidence="4" id="KW-1185">Reference proteome</keyword>